<protein>
    <submittedName>
        <fullName evidence="6">dTDP-Rha--alpha-D-GlcNAc-pyrophosphate polyprenol alpha-3-L-rhamnosyltransferase</fullName>
    </submittedName>
</protein>
<dbReference type="InterPro" id="IPR001173">
    <property type="entry name" value="Glyco_trans_2-like"/>
</dbReference>
<keyword evidence="7" id="KW-1185">Reference proteome</keyword>
<evidence type="ECO:0000256" key="1">
    <source>
        <dbReference type="ARBA" id="ARBA00006739"/>
    </source>
</evidence>
<comment type="caution">
    <text evidence="6">The sequence shown here is derived from an EMBL/GenBank/DDBJ whole genome shotgun (WGS) entry which is preliminary data.</text>
</comment>
<gene>
    <name evidence="6" type="ORF">CRP01_28415</name>
</gene>
<dbReference type="OrthoDB" id="9771846at2"/>
<dbReference type="Pfam" id="PF00535">
    <property type="entry name" value="Glycos_transf_2"/>
    <property type="match status" value="1"/>
</dbReference>
<keyword evidence="4" id="KW-1133">Transmembrane helix</keyword>
<name>A0A2D0N3B1_FLAN2</name>
<dbReference type="RefSeq" id="WP_099153452.1">
    <property type="nucleotide sequence ID" value="NZ_PDUD01000034.1"/>
</dbReference>
<reference evidence="6 7" key="1">
    <citation type="submission" date="2017-10" db="EMBL/GenBank/DDBJ databases">
        <title>The draft genome sequence of Lewinella nigricans NBRC 102662.</title>
        <authorList>
            <person name="Wang K."/>
        </authorList>
    </citation>
    <scope>NUCLEOTIDE SEQUENCE [LARGE SCALE GENOMIC DNA]</scope>
    <source>
        <strain evidence="6 7">NBRC 102662</strain>
    </source>
</reference>
<dbReference type="Proteomes" id="UP000223913">
    <property type="component" value="Unassembled WGS sequence"/>
</dbReference>
<keyword evidence="3 6" id="KW-0808">Transferase</keyword>
<evidence type="ECO:0000313" key="6">
    <source>
        <dbReference type="EMBL" id="PHN03011.1"/>
    </source>
</evidence>
<evidence type="ECO:0000256" key="2">
    <source>
        <dbReference type="ARBA" id="ARBA00022676"/>
    </source>
</evidence>
<dbReference type="PANTHER" id="PTHR43179">
    <property type="entry name" value="RHAMNOSYLTRANSFERASE WBBL"/>
    <property type="match status" value="1"/>
</dbReference>
<evidence type="ECO:0000313" key="7">
    <source>
        <dbReference type="Proteomes" id="UP000223913"/>
    </source>
</evidence>
<dbReference type="Gene3D" id="3.90.550.10">
    <property type="entry name" value="Spore Coat Polysaccharide Biosynthesis Protein SpsA, Chain A"/>
    <property type="match status" value="1"/>
</dbReference>
<proteinExistence type="inferred from homology"/>
<evidence type="ECO:0000256" key="4">
    <source>
        <dbReference type="SAM" id="Phobius"/>
    </source>
</evidence>
<evidence type="ECO:0000256" key="3">
    <source>
        <dbReference type="ARBA" id="ARBA00022679"/>
    </source>
</evidence>
<dbReference type="GO" id="GO:0016757">
    <property type="term" value="F:glycosyltransferase activity"/>
    <property type="evidence" value="ECO:0007669"/>
    <property type="project" value="UniProtKB-KW"/>
</dbReference>
<comment type="similarity">
    <text evidence="1">Belongs to the glycosyltransferase 2 family.</text>
</comment>
<evidence type="ECO:0000259" key="5">
    <source>
        <dbReference type="Pfam" id="PF00535"/>
    </source>
</evidence>
<feature type="transmembrane region" description="Helical" evidence="4">
    <location>
        <begin position="249"/>
        <end position="269"/>
    </location>
</feature>
<dbReference type="SUPFAM" id="SSF53448">
    <property type="entry name" value="Nucleotide-diphospho-sugar transferases"/>
    <property type="match status" value="1"/>
</dbReference>
<organism evidence="6 7">
    <name type="scientific">Flavilitoribacter nigricans (strain ATCC 23147 / DSM 23189 / NBRC 102662 / NCIMB 1420 / SS-2)</name>
    <name type="common">Lewinella nigricans</name>
    <dbReference type="NCBI Taxonomy" id="1122177"/>
    <lineage>
        <taxon>Bacteria</taxon>
        <taxon>Pseudomonadati</taxon>
        <taxon>Bacteroidota</taxon>
        <taxon>Saprospiria</taxon>
        <taxon>Saprospirales</taxon>
        <taxon>Lewinellaceae</taxon>
        <taxon>Flavilitoribacter</taxon>
    </lineage>
</organism>
<dbReference type="InterPro" id="IPR029044">
    <property type="entry name" value="Nucleotide-diphossugar_trans"/>
</dbReference>
<accession>A0A2D0N3B1</accession>
<dbReference type="AlphaFoldDB" id="A0A2D0N3B1"/>
<sequence length="303" mass="34549">MPKDSLVSVITVNFRQAQLTCDLLDSLQQSTYPNLEVFVVDNGSLEDVSDLFRAHYPGVEVIVSETNLGFAGGNNLALARAKGDYLFLINNDAELAPETISVLVDGLKADAKLGVLAPKIRYFEQPDLIQYAGFTPVHPLTARNRTIGQGITDEGQFDQQRPTPYAHGAAMMLTREALERAGLMPEVYFLYYEELDWCEQIRRAGLEIHFEPHALVWHKESVSVGAESPMQTYYLHRNRLLFMRRNAPWWSLLSFSLFYGLITFPRWLLQYRVQGRQSHYRALLAALKWHLSKSDRPADPARF</sequence>
<dbReference type="PANTHER" id="PTHR43179:SF12">
    <property type="entry name" value="GALACTOFURANOSYLTRANSFERASE GLFT2"/>
    <property type="match status" value="1"/>
</dbReference>
<dbReference type="CDD" id="cd04186">
    <property type="entry name" value="GT_2_like_c"/>
    <property type="match status" value="1"/>
</dbReference>
<dbReference type="EMBL" id="PDUD01000034">
    <property type="protein sequence ID" value="PHN03011.1"/>
    <property type="molecule type" value="Genomic_DNA"/>
</dbReference>
<keyword evidence="2" id="KW-0328">Glycosyltransferase</keyword>
<keyword evidence="4" id="KW-0812">Transmembrane</keyword>
<feature type="domain" description="Glycosyltransferase 2-like" evidence="5">
    <location>
        <begin position="8"/>
        <end position="180"/>
    </location>
</feature>
<keyword evidence="4" id="KW-0472">Membrane</keyword>